<organism evidence="1 2">
    <name type="scientific">Peredibacter starrii</name>
    <dbReference type="NCBI Taxonomy" id="28202"/>
    <lineage>
        <taxon>Bacteria</taxon>
        <taxon>Pseudomonadati</taxon>
        <taxon>Bdellovibrionota</taxon>
        <taxon>Bacteriovoracia</taxon>
        <taxon>Bacteriovoracales</taxon>
        <taxon>Bacteriovoracaceae</taxon>
        <taxon>Peredibacter</taxon>
    </lineage>
</organism>
<dbReference type="KEGG" id="psti:SOO65_01620"/>
<protein>
    <recommendedName>
        <fullName evidence="3">Tetratricopeptide repeat protein</fullName>
    </recommendedName>
</protein>
<dbReference type="InterPro" id="IPR011990">
    <property type="entry name" value="TPR-like_helical_dom_sf"/>
</dbReference>
<dbReference type="Proteomes" id="UP001324634">
    <property type="component" value="Chromosome"/>
</dbReference>
<reference evidence="1 2" key="1">
    <citation type="submission" date="2023-11" db="EMBL/GenBank/DDBJ databases">
        <title>Peredibacter starrii A3.12.</title>
        <authorList>
            <person name="Mitchell R.J."/>
        </authorList>
    </citation>
    <scope>NUCLEOTIDE SEQUENCE [LARGE SCALE GENOMIC DNA]</scope>
    <source>
        <strain evidence="1 2">A3.12</strain>
    </source>
</reference>
<dbReference type="EMBL" id="CP139487">
    <property type="protein sequence ID" value="WPU65437.1"/>
    <property type="molecule type" value="Genomic_DNA"/>
</dbReference>
<sequence>MKRILLGIVIISVMAIVSYKLLGTPQKAIVTNPIQKEVLKTSPRLSLKDVRYSVSKTEKKKISFPMECYSPLADLSSMTIAEYNGIAQSKKSFEDFFGKDCTDLLKDNATFDSLLKTSGCNFSTDKNGACISLMLMLKANFMAELTDNKRPEEMTSEELASHLVRMFFSMDKLKPESFVSNLKIADLLYSKHMNDPEIIEAYLGYLMIGQKITGVQSVRERIDTILAESEGNSFKVDRLLVIKEALAENLAGAREVLDGLQSKYPQEPDLHYYYAAYHWKTGNRELALASLDRAIAFGTNCRECRPSMYEETKRKLVSAKDKDDQLFSISIGLNFDNL</sequence>
<evidence type="ECO:0008006" key="3">
    <source>
        <dbReference type="Google" id="ProtNLM"/>
    </source>
</evidence>
<keyword evidence="2" id="KW-1185">Reference proteome</keyword>
<evidence type="ECO:0000313" key="1">
    <source>
        <dbReference type="EMBL" id="WPU65437.1"/>
    </source>
</evidence>
<name>A0AAX4HQ62_9BACT</name>
<evidence type="ECO:0000313" key="2">
    <source>
        <dbReference type="Proteomes" id="UP001324634"/>
    </source>
</evidence>
<accession>A0AAX4HQ62</accession>
<dbReference type="RefSeq" id="WP_321395896.1">
    <property type="nucleotide sequence ID" value="NZ_CP139487.1"/>
</dbReference>
<gene>
    <name evidence="1" type="ORF">SOO65_01620</name>
</gene>
<proteinExistence type="predicted"/>
<dbReference type="SUPFAM" id="SSF48452">
    <property type="entry name" value="TPR-like"/>
    <property type="match status" value="1"/>
</dbReference>
<dbReference type="AlphaFoldDB" id="A0AAX4HQ62"/>